<evidence type="ECO:0000313" key="1">
    <source>
        <dbReference type="EMBL" id="GAA4936111.1"/>
    </source>
</evidence>
<gene>
    <name evidence="1" type="ORF">GCM10023224_16160</name>
</gene>
<comment type="caution">
    <text evidence="1">The sequence shown here is derived from an EMBL/GenBank/DDBJ whole genome shotgun (WGS) entry which is preliminary data.</text>
</comment>
<dbReference type="RefSeq" id="WP_345556078.1">
    <property type="nucleotide sequence ID" value="NZ_BAABIK010000006.1"/>
</dbReference>
<organism evidence="1 2">
    <name type="scientific">Streptomonospora halophila</name>
    <dbReference type="NCBI Taxonomy" id="427369"/>
    <lineage>
        <taxon>Bacteria</taxon>
        <taxon>Bacillati</taxon>
        <taxon>Actinomycetota</taxon>
        <taxon>Actinomycetes</taxon>
        <taxon>Streptosporangiales</taxon>
        <taxon>Nocardiopsidaceae</taxon>
        <taxon>Streptomonospora</taxon>
    </lineage>
</organism>
<dbReference type="Proteomes" id="UP001499993">
    <property type="component" value="Unassembled WGS sequence"/>
</dbReference>
<evidence type="ECO:0000313" key="2">
    <source>
        <dbReference type="Proteomes" id="UP001499993"/>
    </source>
</evidence>
<sequence length="175" mass="19559">MRELGDELGLDTPYAELQPLGIRQTAVTLAPDWIEHEFQFWHLIPLGLDVADIPGGHRSLRARRSRLDDAIALVRGETTEAPARHLVREGWHGHRRIRDGALRREDLIPGYRSVDQLYLRMFIAARRYLSGDCTPVLVNGSASPGSVGRAHPARVAYRSIPITIPAWSLAVSTRS</sequence>
<name>A0ABP9GJP3_9ACTN</name>
<protein>
    <submittedName>
        <fullName evidence="1">Uncharacterized protein</fullName>
    </submittedName>
</protein>
<reference evidence="2" key="1">
    <citation type="journal article" date="2019" name="Int. J. Syst. Evol. Microbiol.">
        <title>The Global Catalogue of Microorganisms (GCM) 10K type strain sequencing project: providing services to taxonomists for standard genome sequencing and annotation.</title>
        <authorList>
            <consortium name="The Broad Institute Genomics Platform"/>
            <consortium name="The Broad Institute Genome Sequencing Center for Infectious Disease"/>
            <person name="Wu L."/>
            <person name="Ma J."/>
        </authorList>
    </citation>
    <scope>NUCLEOTIDE SEQUENCE [LARGE SCALE GENOMIC DNA]</scope>
    <source>
        <strain evidence="2">JCM 18123</strain>
    </source>
</reference>
<proteinExistence type="predicted"/>
<accession>A0ABP9GJP3</accession>
<keyword evidence="2" id="KW-1185">Reference proteome</keyword>
<dbReference type="EMBL" id="BAABIK010000006">
    <property type="protein sequence ID" value="GAA4936111.1"/>
    <property type="molecule type" value="Genomic_DNA"/>
</dbReference>